<proteinExistence type="predicted"/>
<gene>
    <name evidence="1" type="ORF">A2W14_06910</name>
</gene>
<organism evidence="1 2">
    <name type="scientific">Candidatus Gottesmanbacteria bacterium RBG_16_37_8</name>
    <dbReference type="NCBI Taxonomy" id="1798371"/>
    <lineage>
        <taxon>Bacteria</taxon>
        <taxon>Candidatus Gottesmaniibacteriota</taxon>
    </lineage>
</organism>
<sequence length="236" mass="26330">MFTMDQQNLLVIAPHPDDEVLGCGGLIHRIKSSGGKVYVLFLTLGTTADYSKRGISTSLSRGKEIIKVMKFLDVDDYDIAFPGNKYHLKLDSLPSLEIIDMIEKKSKVSINKIRPTVIATTQITDYNQDHRAAAKSTIAALRPAPHDLKLFIPLVLGYEFAANSWNIINPQSPNFYISLQKKDLSAKIKAMDLYKSQTRAGSHTRSSTTIKSLAKLRGAQCGSFAAEAYYCYRFYL</sequence>
<evidence type="ECO:0000313" key="2">
    <source>
        <dbReference type="Proteomes" id="UP000176665"/>
    </source>
</evidence>
<dbReference type="SUPFAM" id="SSF102588">
    <property type="entry name" value="LmbE-like"/>
    <property type="match status" value="1"/>
</dbReference>
<dbReference type="InterPro" id="IPR003737">
    <property type="entry name" value="GlcNAc_PI_deacetylase-related"/>
</dbReference>
<name>A0A1F5YUC2_9BACT</name>
<reference evidence="1 2" key="1">
    <citation type="journal article" date="2016" name="Nat. Commun.">
        <title>Thousands of microbial genomes shed light on interconnected biogeochemical processes in an aquifer system.</title>
        <authorList>
            <person name="Anantharaman K."/>
            <person name="Brown C.T."/>
            <person name="Hug L.A."/>
            <person name="Sharon I."/>
            <person name="Castelle C.J."/>
            <person name="Probst A.J."/>
            <person name="Thomas B.C."/>
            <person name="Singh A."/>
            <person name="Wilkins M.J."/>
            <person name="Karaoz U."/>
            <person name="Brodie E.L."/>
            <person name="Williams K.H."/>
            <person name="Hubbard S.S."/>
            <person name="Banfield J.F."/>
        </authorList>
    </citation>
    <scope>NUCLEOTIDE SEQUENCE [LARGE SCALE GENOMIC DNA]</scope>
</reference>
<evidence type="ECO:0008006" key="3">
    <source>
        <dbReference type="Google" id="ProtNLM"/>
    </source>
</evidence>
<dbReference type="EMBL" id="MFJA01000014">
    <property type="protein sequence ID" value="OGG03715.1"/>
    <property type="molecule type" value="Genomic_DNA"/>
</dbReference>
<dbReference type="AlphaFoldDB" id="A0A1F5YUC2"/>
<accession>A0A1F5YUC2</accession>
<dbReference type="GO" id="GO:0016811">
    <property type="term" value="F:hydrolase activity, acting on carbon-nitrogen (but not peptide) bonds, in linear amides"/>
    <property type="evidence" value="ECO:0007669"/>
    <property type="project" value="TreeGrafter"/>
</dbReference>
<dbReference type="PANTHER" id="PTHR12993">
    <property type="entry name" value="N-ACETYLGLUCOSAMINYL-PHOSPHATIDYLINOSITOL DE-N-ACETYLASE-RELATED"/>
    <property type="match status" value="1"/>
</dbReference>
<protein>
    <recommendedName>
        <fullName evidence="3">GlcNAc-PI de-N-acetylase</fullName>
    </recommendedName>
</protein>
<dbReference type="Proteomes" id="UP000176665">
    <property type="component" value="Unassembled WGS sequence"/>
</dbReference>
<dbReference type="Pfam" id="PF02585">
    <property type="entry name" value="PIG-L"/>
    <property type="match status" value="1"/>
</dbReference>
<dbReference type="Gene3D" id="3.40.50.10320">
    <property type="entry name" value="LmbE-like"/>
    <property type="match status" value="1"/>
</dbReference>
<evidence type="ECO:0000313" key="1">
    <source>
        <dbReference type="EMBL" id="OGG03715.1"/>
    </source>
</evidence>
<dbReference type="InterPro" id="IPR024078">
    <property type="entry name" value="LmbE-like_dom_sf"/>
</dbReference>
<dbReference type="STRING" id="1798371.A2W14_06910"/>
<comment type="caution">
    <text evidence="1">The sequence shown here is derived from an EMBL/GenBank/DDBJ whole genome shotgun (WGS) entry which is preliminary data.</text>
</comment>
<dbReference type="PANTHER" id="PTHR12993:SF11">
    <property type="entry name" value="N-ACETYLGLUCOSAMINYL-PHOSPHATIDYLINOSITOL DE-N-ACETYLASE"/>
    <property type="match status" value="1"/>
</dbReference>